<keyword evidence="1" id="KW-0472">Membrane</keyword>
<dbReference type="AlphaFoldDB" id="A0A2W5T7J9"/>
<keyword evidence="1" id="KW-0812">Transmembrane</keyword>
<evidence type="ECO:0000313" key="3">
    <source>
        <dbReference type="Proteomes" id="UP000249061"/>
    </source>
</evidence>
<gene>
    <name evidence="2" type="ORF">DI536_23965</name>
</gene>
<feature type="transmembrane region" description="Helical" evidence="1">
    <location>
        <begin position="47"/>
        <end position="68"/>
    </location>
</feature>
<dbReference type="EMBL" id="QFQP01000023">
    <property type="protein sequence ID" value="PZR08943.1"/>
    <property type="molecule type" value="Genomic_DNA"/>
</dbReference>
<evidence type="ECO:0000313" key="2">
    <source>
        <dbReference type="EMBL" id="PZR08943.1"/>
    </source>
</evidence>
<evidence type="ECO:0000256" key="1">
    <source>
        <dbReference type="SAM" id="Phobius"/>
    </source>
</evidence>
<proteinExistence type="predicted"/>
<reference evidence="2 3" key="1">
    <citation type="submission" date="2017-08" db="EMBL/GenBank/DDBJ databases">
        <title>Infants hospitalized years apart are colonized by the same room-sourced microbial strains.</title>
        <authorList>
            <person name="Brooks B."/>
            <person name="Olm M.R."/>
            <person name="Firek B.A."/>
            <person name="Baker R."/>
            <person name="Thomas B.C."/>
            <person name="Morowitz M.J."/>
            <person name="Banfield J.F."/>
        </authorList>
    </citation>
    <scope>NUCLEOTIDE SEQUENCE [LARGE SCALE GENOMIC DNA]</scope>
    <source>
        <strain evidence="2">S2_003_000_R2_14</strain>
    </source>
</reference>
<organism evidence="2 3">
    <name type="scientific">Archangium gephyra</name>
    <dbReference type="NCBI Taxonomy" id="48"/>
    <lineage>
        <taxon>Bacteria</taxon>
        <taxon>Pseudomonadati</taxon>
        <taxon>Myxococcota</taxon>
        <taxon>Myxococcia</taxon>
        <taxon>Myxococcales</taxon>
        <taxon>Cystobacterineae</taxon>
        <taxon>Archangiaceae</taxon>
        <taxon>Archangium</taxon>
    </lineage>
</organism>
<name>A0A2W5T7J9_9BACT</name>
<protein>
    <submittedName>
        <fullName evidence="2">Uncharacterized protein</fullName>
    </submittedName>
</protein>
<accession>A0A2W5T7J9</accession>
<keyword evidence="1" id="KW-1133">Transmembrane helix</keyword>
<dbReference type="Proteomes" id="UP000249061">
    <property type="component" value="Unassembled WGS sequence"/>
</dbReference>
<comment type="caution">
    <text evidence="2">The sequence shown here is derived from an EMBL/GenBank/DDBJ whole genome shotgun (WGS) entry which is preliminary data.</text>
</comment>
<sequence>MKKVADAVMEGDLETAQRSATLAAKKASQAASKVADELATTAKAHPVATGAIIFGAGALVGALLNSLLRPTPSAGQVLLNALKDGTNAASHSLSSGISMARRAMR</sequence>